<dbReference type="AlphaFoldDB" id="M3XHR2"/>
<keyword evidence="3" id="KW-0964">Secreted</keyword>
<keyword evidence="6" id="KW-0722">Serine protease inhibitor</keyword>
<keyword evidence="12" id="KW-1185">Reference proteome</keyword>
<dbReference type="GO" id="GO:0005576">
    <property type="term" value="C:extracellular region"/>
    <property type="evidence" value="ECO:0007669"/>
    <property type="project" value="UniProtKB-SubCell"/>
</dbReference>
<reference evidence="12" key="1">
    <citation type="submission" date="2011-08" db="EMBL/GenBank/DDBJ databases">
        <title>The draft genome of Latimeria chalumnae.</title>
        <authorList>
            <person name="Di Palma F."/>
            <person name="Alfoldi J."/>
            <person name="Johnson J."/>
            <person name="Berlin A."/>
            <person name="Gnerre S."/>
            <person name="Jaffe D."/>
            <person name="MacCallum I."/>
            <person name="Young S."/>
            <person name="Walker B.J."/>
            <person name="Lander E."/>
            <person name="Lindblad-Toh K."/>
        </authorList>
    </citation>
    <scope>NUCLEOTIDE SEQUENCE [LARGE SCALE GENOMIC DNA]</scope>
    <source>
        <strain evidence="12">Wild caught</strain>
    </source>
</reference>
<organism evidence="11 12">
    <name type="scientific">Latimeria chalumnae</name>
    <name type="common">Coelacanth</name>
    <dbReference type="NCBI Taxonomy" id="7897"/>
    <lineage>
        <taxon>Eukaryota</taxon>
        <taxon>Metazoa</taxon>
        <taxon>Chordata</taxon>
        <taxon>Craniata</taxon>
        <taxon>Vertebrata</taxon>
        <taxon>Euteleostomi</taxon>
        <taxon>Coelacanthiformes</taxon>
        <taxon>Coelacanthidae</taxon>
        <taxon>Latimeria</taxon>
    </lineage>
</organism>
<dbReference type="EMBL" id="AFYH01052176">
    <property type="status" value="NOT_ANNOTATED_CDS"/>
    <property type="molecule type" value="Genomic_DNA"/>
</dbReference>
<dbReference type="EMBL" id="AFYH01052177">
    <property type="status" value="NOT_ANNOTATED_CDS"/>
    <property type="molecule type" value="Genomic_DNA"/>
</dbReference>
<dbReference type="OMA" id="AKQMWAY"/>
<dbReference type="InterPro" id="IPR002035">
    <property type="entry name" value="VWF_A"/>
</dbReference>
<comment type="similarity">
    <text evidence="2">Belongs to the ITIH family.</text>
</comment>
<comment type="subcellular location">
    <subcellularLocation>
        <location evidence="1">Secreted</location>
    </subcellularLocation>
</comment>
<dbReference type="Pfam" id="PF06668">
    <property type="entry name" value="ITI_HC_C"/>
    <property type="match status" value="1"/>
</dbReference>
<name>M3XHR2_LATCH</name>
<feature type="domain" description="VWFA" evidence="9">
    <location>
        <begin position="327"/>
        <end position="510"/>
    </location>
</feature>
<evidence type="ECO:0000256" key="3">
    <source>
        <dbReference type="ARBA" id="ARBA00022525"/>
    </source>
</evidence>
<dbReference type="GO" id="GO:0004867">
    <property type="term" value="F:serine-type endopeptidase inhibitor activity"/>
    <property type="evidence" value="ECO:0007669"/>
    <property type="project" value="UniProtKB-KW"/>
</dbReference>
<reference evidence="11" key="3">
    <citation type="submission" date="2025-09" db="UniProtKB">
        <authorList>
            <consortium name="Ensembl"/>
        </authorList>
    </citation>
    <scope>IDENTIFICATION</scope>
</reference>
<dbReference type="InterPro" id="IPR010600">
    <property type="entry name" value="ITI_HC_C"/>
</dbReference>
<evidence type="ECO:0000256" key="8">
    <source>
        <dbReference type="SAM" id="SignalP"/>
    </source>
</evidence>
<dbReference type="FunFam" id="3.40.50.410:FF:000013">
    <property type="entry name" value="inter-alpha-trypsin inhibitor heavy chain H2"/>
    <property type="match status" value="1"/>
</dbReference>
<accession>M3XHR2</accession>
<dbReference type="GeneID" id="102346805"/>
<dbReference type="SMART" id="SM00327">
    <property type="entry name" value="VWA"/>
    <property type="match status" value="1"/>
</dbReference>
<dbReference type="RefSeq" id="XP_005993944.1">
    <property type="nucleotide sequence ID" value="XM_005993882.3"/>
</dbReference>
<keyword evidence="4" id="KW-0646">Protease inhibitor</keyword>
<protein>
    <submittedName>
        <fullName evidence="11">Inter-alpha-trypsin inhibitor heavy chain 2</fullName>
    </submittedName>
</protein>
<dbReference type="CTD" id="3698"/>
<dbReference type="KEGG" id="lcm:102346805"/>
<feature type="signal peptide" evidence="8">
    <location>
        <begin position="1"/>
        <end position="22"/>
    </location>
</feature>
<dbReference type="Gene3D" id="3.40.50.410">
    <property type="entry name" value="von Willebrand factor, type A domain"/>
    <property type="match status" value="1"/>
</dbReference>
<dbReference type="PROSITE" id="PS51468">
    <property type="entry name" value="VIT"/>
    <property type="match status" value="1"/>
</dbReference>
<keyword evidence="5 8" id="KW-0732">Signal</keyword>
<dbReference type="EMBL" id="AFYH01052175">
    <property type="status" value="NOT_ANNOTATED_CDS"/>
    <property type="molecule type" value="Genomic_DNA"/>
</dbReference>
<dbReference type="PANTHER" id="PTHR10338:SF14">
    <property type="entry name" value="INTER-ALPHA-TRYPSIN INHIBITOR HEAVY CHAIN H2"/>
    <property type="match status" value="1"/>
</dbReference>
<sequence length="979" mass="110098">MADTMQLLIGLTFLLFTSQTRSFDIIASEKLDFDDIPLVGLGENDDKILSNVNSQFRNINRYERFKRNIFNSDELGELEEEVTADHISIYSYKVQSTITSRFAHTVICSKVVNRAAVAQSVAFNVQIPKTAFISNFTMNVNGLTFVGSVKARTEARSLYARARARGRAVGIIRTSAYDMENFKGEVSVPAGSKIYFELHYEQVMRRKLGVYEQLIFLQPGKLVQNLQVDVYIFEPKGISFVEVPNLLGSKFDNLTHITRGELKAHVSFKPTLSQQRECENCSTTAVNGNFVVRYDVKREANVGELQISNGYFVHFFAPTNLPPLPKNIIFVIDVSGSMWGLKMKQTIRAMQTILEDLRPDDHFTVIDFNHNVRCWSDELVLATSLQIEEAKEYIKAIHPSGGTNINEALLRAIHILTEASNFGLLDPHSVSLIILLSDGDPTVGEIKLSVIQKNVKRYMQETFSLFSLGIGFDVDFDFLERISLENRGTAQRIYANQDASVQLRNFYKQVSTPLLRSIEVNYPKDSVVEVTQNSFDKYFSGSELVVAGRVVSNTVQFLESVVTAKSAHMDYNLIALEEVTKLDEVLSQQKFVNIDFSRQMWAFLMINQLLAERSLASSAAKKRSITKKIMDLAVNHQLVTPLTAMLVESEDGKEILLADSPKDPKIGCCPGAGYLGTRVPQVNKVPLWVSEHMNTTSATHTGPESSIGTHPQEVIVLNHLVQSPHSSTTIVDDDPHFIIHLPKSQHDVCFNIDSEPGRILNLVSDPDTGVVVNGQLIGAKNHDENKKLRTYFGAIGIYLSKQNVKVEVTTERIILKRGRHYSFIPWAETGIMNLSGVTITVNKESNITVTVNKEMSFFVLLHRVWKKHPLNVDFLGIYIPPSNKFSLNVHGLIGQFMNEPEVIVSNVRPGPDVQKPQATMEVKGQKLTVTRGWQKDFRKDTVHGSNVYCWFVHNSGKGFIDGHYKDYFVPDLYSFLTHP</sequence>
<evidence type="ECO:0000259" key="9">
    <source>
        <dbReference type="PROSITE" id="PS50234"/>
    </source>
</evidence>
<dbReference type="SUPFAM" id="SSF53300">
    <property type="entry name" value="vWA-like"/>
    <property type="match status" value="1"/>
</dbReference>
<dbReference type="InterPro" id="IPR036465">
    <property type="entry name" value="vWFA_dom_sf"/>
</dbReference>
<dbReference type="InterPro" id="IPR013694">
    <property type="entry name" value="VIT"/>
</dbReference>
<proteinExistence type="inferred from homology"/>
<dbReference type="InterPro" id="IPR050934">
    <property type="entry name" value="ITIH"/>
</dbReference>
<dbReference type="Ensembl" id="ENSLACT00000025427.1">
    <property type="protein sequence ID" value="ENSLACP00000022268.1"/>
    <property type="gene ID" value="ENSLACG00000009600.2"/>
</dbReference>
<feature type="chain" id="PRO_5004043634" evidence="8">
    <location>
        <begin position="23"/>
        <end position="979"/>
    </location>
</feature>
<dbReference type="OrthoDB" id="299997at2759"/>
<dbReference type="Pfam" id="PF08487">
    <property type="entry name" value="VIT"/>
    <property type="match status" value="1"/>
</dbReference>
<evidence type="ECO:0000256" key="5">
    <source>
        <dbReference type="ARBA" id="ARBA00022729"/>
    </source>
</evidence>
<evidence type="ECO:0000256" key="2">
    <source>
        <dbReference type="ARBA" id="ARBA00010158"/>
    </source>
</evidence>
<dbReference type="Pfam" id="PF00092">
    <property type="entry name" value="VWA"/>
    <property type="match status" value="1"/>
</dbReference>
<dbReference type="PROSITE" id="PS50234">
    <property type="entry name" value="VWFA"/>
    <property type="match status" value="1"/>
</dbReference>
<dbReference type="GeneTree" id="ENSGT00940000157945"/>
<evidence type="ECO:0000259" key="10">
    <source>
        <dbReference type="PROSITE" id="PS51468"/>
    </source>
</evidence>
<dbReference type="EMBL" id="AFYH01052174">
    <property type="status" value="NOT_ANNOTATED_CDS"/>
    <property type="molecule type" value="Genomic_DNA"/>
</dbReference>
<dbReference type="PANTHER" id="PTHR10338">
    <property type="entry name" value="INTER-ALPHA-TRYPSIN INHIBITOR HEAVY CHAIN FAMILY MEMBER"/>
    <property type="match status" value="1"/>
</dbReference>
<dbReference type="FunCoup" id="M3XHR2">
    <property type="interactions" value="217"/>
</dbReference>
<evidence type="ECO:0000313" key="12">
    <source>
        <dbReference type="Proteomes" id="UP000008672"/>
    </source>
</evidence>
<dbReference type="HOGENOM" id="CLU_008101_0_0_1"/>
<keyword evidence="7" id="KW-0325">Glycoprotein</keyword>
<dbReference type="eggNOG" id="ENOG502QPS2">
    <property type="taxonomic scope" value="Eukaryota"/>
</dbReference>
<evidence type="ECO:0000256" key="6">
    <source>
        <dbReference type="ARBA" id="ARBA00022900"/>
    </source>
</evidence>
<dbReference type="Bgee" id="ENSLACG00000009600">
    <property type="expression patterns" value="Expressed in pharyngeal gill and 3 other cell types or tissues"/>
</dbReference>
<reference evidence="11" key="2">
    <citation type="submission" date="2025-08" db="UniProtKB">
        <authorList>
            <consortium name="Ensembl"/>
        </authorList>
    </citation>
    <scope>IDENTIFICATION</scope>
</reference>
<dbReference type="EMBL" id="AFYH01052178">
    <property type="status" value="NOT_ANNOTATED_CDS"/>
    <property type="molecule type" value="Genomic_DNA"/>
</dbReference>
<dbReference type="Proteomes" id="UP000008672">
    <property type="component" value="Unassembled WGS sequence"/>
</dbReference>
<feature type="domain" description="VIT" evidence="10">
    <location>
        <begin position="73"/>
        <end position="202"/>
    </location>
</feature>
<evidence type="ECO:0000256" key="7">
    <source>
        <dbReference type="ARBA" id="ARBA00023180"/>
    </source>
</evidence>
<dbReference type="EMBL" id="AFYH01052179">
    <property type="status" value="NOT_ANNOTATED_CDS"/>
    <property type="molecule type" value="Genomic_DNA"/>
</dbReference>
<dbReference type="SMART" id="SM00609">
    <property type="entry name" value="VIT"/>
    <property type="match status" value="1"/>
</dbReference>
<dbReference type="STRING" id="7897.ENSLACP00000022268"/>
<evidence type="ECO:0000256" key="4">
    <source>
        <dbReference type="ARBA" id="ARBA00022690"/>
    </source>
</evidence>
<dbReference type="EMBL" id="AFYH01052173">
    <property type="status" value="NOT_ANNOTATED_CDS"/>
    <property type="molecule type" value="Genomic_DNA"/>
</dbReference>
<evidence type="ECO:0000313" key="11">
    <source>
        <dbReference type="Ensembl" id="ENSLACP00000022268.1"/>
    </source>
</evidence>
<evidence type="ECO:0000256" key="1">
    <source>
        <dbReference type="ARBA" id="ARBA00004613"/>
    </source>
</evidence>
<dbReference type="InParanoid" id="M3XHR2"/>
<dbReference type="GO" id="GO:0030212">
    <property type="term" value="P:hyaluronan metabolic process"/>
    <property type="evidence" value="ECO:0007669"/>
    <property type="project" value="InterPro"/>
</dbReference>
<gene>
    <name evidence="11" type="primary">ITIH2</name>
</gene>